<evidence type="ECO:0000256" key="1">
    <source>
        <dbReference type="SAM" id="SignalP"/>
    </source>
</evidence>
<accession>A0ABR4H1G7</accession>
<name>A0ABR4H1G7_9EURO</name>
<evidence type="ECO:0008006" key="4">
    <source>
        <dbReference type="Google" id="ProtNLM"/>
    </source>
</evidence>
<sequence length="178" mass="19884">MAWTQVAIYVLLLFYPLCFTAGIPSDWGFVNQVILNEEPGDQHIFLPPLCAENHCSDTEKCCEHSCIPKTHDCCSADEHCWPGDYCFYYDAVVRCCPLGMSCIQISGEVVVQQTIYWYEMLDNLDEDEGDWFQSAVDVTTKITIAASYTDEAKSSYSILSSILLEGAHIPPSCPTKGT</sequence>
<feature type="chain" id="PRO_5046263716" description="Granulins domain-containing protein" evidence="1">
    <location>
        <begin position="23"/>
        <end position="178"/>
    </location>
</feature>
<dbReference type="EMBL" id="JBFXLT010000107">
    <property type="protein sequence ID" value="KAL2808648.1"/>
    <property type="molecule type" value="Genomic_DNA"/>
</dbReference>
<reference evidence="2 3" key="1">
    <citation type="submission" date="2024-07" db="EMBL/GenBank/DDBJ databases">
        <title>Section-level genome sequencing and comparative genomics of Aspergillus sections Usti and Cavernicolus.</title>
        <authorList>
            <consortium name="Lawrence Berkeley National Laboratory"/>
            <person name="Nybo J.L."/>
            <person name="Vesth T.C."/>
            <person name="Theobald S."/>
            <person name="Frisvad J.C."/>
            <person name="Larsen T.O."/>
            <person name="Kjaerboelling I."/>
            <person name="Rothschild-Mancinelli K."/>
            <person name="Lyhne E.K."/>
            <person name="Kogle M.E."/>
            <person name="Barry K."/>
            <person name="Clum A."/>
            <person name="Na H."/>
            <person name="Ledsgaard L."/>
            <person name="Lin J."/>
            <person name="Lipzen A."/>
            <person name="Kuo A."/>
            <person name="Riley R."/>
            <person name="Mondo S."/>
            <person name="Labutti K."/>
            <person name="Haridas S."/>
            <person name="Pangalinan J."/>
            <person name="Salamov A.A."/>
            <person name="Simmons B.A."/>
            <person name="Magnuson J.K."/>
            <person name="Chen J."/>
            <person name="Drula E."/>
            <person name="Henrissat B."/>
            <person name="Wiebenga A."/>
            <person name="Lubbers R.J."/>
            <person name="Gomes A.C."/>
            <person name="Makela M.R."/>
            <person name="Stajich J."/>
            <person name="Grigoriev I.V."/>
            <person name="Mortensen U.H."/>
            <person name="De Vries R.P."/>
            <person name="Baker S.E."/>
            <person name="Andersen M.R."/>
        </authorList>
    </citation>
    <scope>NUCLEOTIDE SEQUENCE [LARGE SCALE GENOMIC DNA]</scope>
    <source>
        <strain evidence="2 3">CBS 588.65</strain>
    </source>
</reference>
<evidence type="ECO:0000313" key="2">
    <source>
        <dbReference type="EMBL" id="KAL2808648.1"/>
    </source>
</evidence>
<proteinExistence type="predicted"/>
<comment type="caution">
    <text evidence="2">The sequence shown here is derived from an EMBL/GenBank/DDBJ whole genome shotgun (WGS) entry which is preliminary data.</text>
</comment>
<gene>
    <name evidence="2" type="ORF">BJX63DRAFT_435934</name>
</gene>
<dbReference type="Proteomes" id="UP001610334">
    <property type="component" value="Unassembled WGS sequence"/>
</dbReference>
<feature type="signal peptide" evidence="1">
    <location>
        <begin position="1"/>
        <end position="22"/>
    </location>
</feature>
<keyword evidence="3" id="KW-1185">Reference proteome</keyword>
<evidence type="ECO:0000313" key="3">
    <source>
        <dbReference type="Proteomes" id="UP001610334"/>
    </source>
</evidence>
<organism evidence="2 3">
    <name type="scientific">Aspergillus granulosus</name>
    <dbReference type="NCBI Taxonomy" id="176169"/>
    <lineage>
        <taxon>Eukaryota</taxon>
        <taxon>Fungi</taxon>
        <taxon>Dikarya</taxon>
        <taxon>Ascomycota</taxon>
        <taxon>Pezizomycotina</taxon>
        <taxon>Eurotiomycetes</taxon>
        <taxon>Eurotiomycetidae</taxon>
        <taxon>Eurotiales</taxon>
        <taxon>Aspergillaceae</taxon>
        <taxon>Aspergillus</taxon>
        <taxon>Aspergillus subgen. Nidulantes</taxon>
    </lineage>
</organism>
<protein>
    <recommendedName>
        <fullName evidence="4">Granulins domain-containing protein</fullName>
    </recommendedName>
</protein>
<keyword evidence="1" id="KW-0732">Signal</keyword>